<dbReference type="Pfam" id="PF04237">
    <property type="entry name" value="YjbR"/>
    <property type="match status" value="1"/>
</dbReference>
<keyword evidence="2" id="KW-1185">Reference proteome</keyword>
<dbReference type="AlphaFoldDB" id="A0A6I3LK57"/>
<dbReference type="InterPro" id="IPR007351">
    <property type="entry name" value="YjbR"/>
</dbReference>
<dbReference type="PANTHER" id="PTHR35145:SF1">
    <property type="entry name" value="CYTOPLASMIC PROTEIN"/>
    <property type="match status" value="1"/>
</dbReference>
<dbReference type="Gene3D" id="3.90.1150.30">
    <property type="match status" value="1"/>
</dbReference>
<gene>
    <name evidence="1" type="ORF">GJV76_12750</name>
</gene>
<dbReference type="PANTHER" id="PTHR35145">
    <property type="entry name" value="CYTOPLASMIC PROTEIN-RELATED"/>
    <property type="match status" value="1"/>
</dbReference>
<proteinExistence type="predicted"/>
<dbReference type="SUPFAM" id="SSF142906">
    <property type="entry name" value="YjbR-like"/>
    <property type="match status" value="1"/>
</dbReference>
<evidence type="ECO:0000313" key="1">
    <source>
        <dbReference type="EMBL" id="MTG98988.1"/>
    </source>
</evidence>
<reference evidence="1 2" key="1">
    <citation type="submission" date="2019-11" db="EMBL/GenBank/DDBJ databases">
        <title>Genome of Strain BIT-d1.</title>
        <authorList>
            <person name="Yang Y."/>
        </authorList>
    </citation>
    <scope>NUCLEOTIDE SEQUENCE [LARGE SCALE GENOMIC DNA]</scope>
    <source>
        <strain evidence="1 2">BIT-d1</strain>
    </source>
</reference>
<dbReference type="OrthoDB" id="9789813at2"/>
<evidence type="ECO:0000313" key="2">
    <source>
        <dbReference type="Proteomes" id="UP000438760"/>
    </source>
</evidence>
<dbReference type="EMBL" id="WMJX01000037">
    <property type="protein sequence ID" value="MTG98988.1"/>
    <property type="molecule type" value="Genomic_DNA"/>
</dbReference>
<dbReference type="Proteomes" id="UP000438760">
    <property type="component" value="Unassembled WGS sequence"/>
</dbReference>
<organism evidence="1 2">
    <name type="scientific">Myroides albus</name>
    <dbReference type="NCBI Taxonomy" id="2562892"/>
    <lineage>
        <taxon>Bacteria</taxon>
        <taxon>Pseudomonadati</taxon>
        <taxon>Bacteroidota</taxon>
        <taxon>Flavobacteriia</taxon>
        <taxon>Flavobacteriales</taxon>
        <taxon>Flavobacteriaceae</taxon>
        <taxon>Myroides</taxon>
    </lineage>
</organism>
<accession>A0A6I3LK57</accession>
<dbReference type="GO" id="GO:0003677">
    <property type="term" value="F:DNA binding"/>
    <property type="evidence" value="ECO:0007669"/>
    <property type="project" value="UniProtKB-KW"/>
</dbReference>
<sequence length="123" mass="14426">MELEELFDYCSSKSYATSGFPFNENLLTFQVGGKIFAMIAVHFWEQGNKNIILKCPPELALALRDEYVDITHGYTMNKKHWNTIYLRGRFTLEQIKEWVDLSYDLVYDSLISKELNKMDKLSL</sequence>
<dbReference type="InterPro" id="IPR038056">
    <property type="entry name" value="YjbR-like_sf"/>
</dbReference>
<name>A0A6I3LK57_9FLAO</name>
<keyword evidence="1" id="KW-0238">DNA-binding</keyword>
<dbReference type="RefSeq" id="WP_155092996.1">
    <property type="nucleotide sequence ID" value="NZ_CP102754.1"/>
</dbReference>
<comment type="caution">
    <text evidence="1">The sequence shown here is derived from an EMBL/GenBank/DDBJ whole genome shotgun (WGS) entry which is preliminary data.</text>
</comment>
<dbReference type="InterPro" id="IPR058532">
    <property type="entry name" value="YjbR/MT2646/Rv2570-like"/>
</dbReference>
<protein>
    <submittedName>
        <fullName evidence="1">MmcQ/YjbR family DNA-binding protein</fullName>
    </submittedName>
</protein>